<proteinExistence type="predicted"/>
<keyword evidence="3" id="KW-0812">Transmembrane</keyword>
<dbReference type="EMBL" id="JAROCA020000001">
    <property type="protein sequence ID" value="MDY0405587.1"/>
    <property type="molecule type" value="Genomic_DNA"/>
</dbReference>
<keyword evidence="3" id="KW-1133">Transmembrane helix</keyword>
<comment type="caution">
    <text evidence="4">The sequence shown here is derived from an EMBL/GenBank/DDBJ whole genome shotgun (WGS) entry which is preliminary data.</text>
</comment>
<accession>A0ABU5CGX4</accession>
<sequence>MMHRQEKCHHQSNRNGFTLLEMLFVLGVWSLLLTLTVPLAWPMLAAQQEKQFMDTLQSDIMYIQSLPGSKMDQIKIILRKTEYSVQTSLTQPEITRPLPPGWKYDVRVNNTISFFEDGRMRDPRTIKFIVNGKKEVKLVFPLGKGRGYFVKE</sequence>
<evidence type="ECO:0000313" key="5">
    <source>
        <dbReference type="Proteomes" id="UP001228376"/>
    </source>
</evidence>
<gene>
    <name evidence="4" type="primary">comGD</name>
    <name evidence="4" type="ORF">P5G51_009425</name>
</gene>
<dbReference type="PIRSF" id="PIRSF021292">
    <property type="entry name" value="Competence_ComGD"/>
    <property type="match status" value="1"/>
</dbReference>
<dbReference type="Proteomes" id="UP001228376">
    <property type="component" value="Unassembled WGS sequence"/>
</dbReference>
<dbReference type="NCBIfam" id="NF040982">
    <property type="entry name" value="ComGD"/>
    <property type="match status" value="1"/>
</dbReference>
<feature type="transmembrane region" description="Helical" evidence="3">
    <location>
        <begin position="20"/>
        <end position="41"/>
    </location>
</feature>
<name>A0ABU5CGX4_9BACI</name>
<evidence type="ECO:0000313" key="4">
    <source>
        <dbReference type="EMBL" id="MDY0405587.1"/>
    </source>
</evidence>
<evidence type="ECO:0000256" key="1">
    <source>
        <dbReference type="ARBA" id="ARBA00004241"/>
    </source>
</evidence>
<dbReference type="InterPro" id="IPR045584">
    <property type="entry name" value="Pilin-like"/>
</dbReference>
<dbReference type="InterPro" id="IPR016785">
    <property type="entry name" value="ComGD"/>
</dbReference>
<comment type="subcellular location">
    <subcellularLocation>
        <location evidence="1">Cell surface</location>
    </subcellularLocation>
</comment>
<evidence type="ECO:0000256" key="2">
    <source>
        <dbReference type="ARBA" id="ARBA00023287"/>
    </source>
</evidence>
<dbReference type="NCBIfam" id="TIGR02532">
    <property type="entry name" value="IV_pilin_GFxxxE"/>
    <property type="match status" value="1"/>
</dbReference>
<dbReference type="RefSeq" id="WP_306067393.1">
    <property type="nucleotide sequence ID" value="NZ_JAROCA020000001.1"/>
</dbReference>
<organism evidence="4 5">
    <name type="scientific">Tigheibacillus jepli</name>
    <dbReference type="NCBI Taxonomy" id="3035914"/>
    <lineage>
        <taxon>Bacteria</taxon>
        <taxon>Bacillati</taxon>
        <taxon>Bacillota</taxon>
        <taxon>Bacilli</taxon>
        <taxon>Bacillales</taxon>
        <taxon>Bacillaceae</taxon>
        <taxon>Tigheibacillus</taxon>
    </lineage>
</organism>
<evidence type="ECO:0000256" key="3">
    <source>
        <dbReference type="SAM" id="Phobius"/>
    </source>
</evidence>
<dbReference type="InterPro" id="IPR012902">
    <property type="entry name" value="N_methyl_site"/>
</dbReference>
<keyword evidence="3" id="KW-0472">Membrane</keyword>
<dbReference type="SUPFAM" id="SSF54523">
    <property type="entry name" value="Pili subunits"/>
    <property type="match status" value="1"/>
</dbReference>
<protein>
    <submittedName>
        <fullName evidence="4">Competence type IV pilus minor pilin ComGD</fullName>
    </submittedName>
</protein>
<keyword evidence="5" id="KW-1185">Reference proteome</keyword>
<keyword evidence="2" id="KW-0178">Competence</keyword>
<reference evidence="4 5" key="1">
    <citation type="submission" date="2023-10" db="EMBL/GenBank/DDBJ databases">
        <title>179-bfca-hs.</title>
        <authorList>
            <person name="Miliotis G."/>
            <person name="Sengupta P."/>
            <person name="Hameed A."/>
            <person name="Chuvochina M."/>
            <person name="Mcdonagh F."/>
            <person name="Simpson A.C."/>
            <person name="Singh N.K."/>
            <person name="Rekha P.D."/>
            <person name="Raman K."/>
            <person name="Hugenholtz P."/>
            <person name="Venkateswaran K."/>
        </authorList>
    </citation>
    <scope>NUCLEOTIDE SEQUENCE [LARGE SCALE GENOMIC DNA]</scope>
    <source>
        <strain evidence="4 5">179-BFC-A-HS</strain>
    </source>
</reference>